<proteinExistence type="predicted"/>
<dbReference type="Gene3D" id="3.40.50.12780">
    <property type="entry name" value="N-terminal domain of ligase-like"/>
    <property type="match status" value="1"/>
</dbReference>
<feature type="domain" description="Acyl-protein synthetase LuxE" evidence="1">
    <location>
        <begin position="25"/>
        <end position="360"/>
    </location>
</feature>
<protein>
    <submittedName>
        <fullName evidence="2">Coenzyme F390 synthetase</fullName>
    </submittedName>
</protein>
<dbReference type="InterPro" id="IPR007534">
    <property type="entry name" value="LuxE"/>
</dbReference>
<dbReference type="AlphaFoldDB" id="U5LBN4"/>
<dbReference type="KEGG" id="bif:N288_14775"/>
<dbReference type="EMBL" id="CP006643">
    <property type="protein sequence ID" value="AGX04855.1"/>
    <property type="molecule type" value="Genomic_DNA"/>
</dbReference>
<dbReference type="HOGENOM" id="CLU_043257_0_0_9"/>
<dbReference type="STRING" id="1367477.N288_14775"/>
<dbReference type="OrthoDB" id="182577at2"/>
<evidence type="ECO:0000313" key="3">
    <source>
        <dbReference type="Proteomes" id="UP000017805"/>
    </source>
</evidence>
<evidence type="ECO:0000313" key="2">
    <source>
        <dbReference type="EMBL" id="AGX04855.1"/>
    </source>
</evidence>
<dbReference type="PATRIC" id="fig|1367477.3.peg.2926"/>
<dbReference type="GO" id="GO:0008218">
    <property type="term" value="P:bioluminescence"/>
    <property type="evidence" value="ECO:0007669"/>
    <property type="project" value="InterPro"/>
</dbReference>
<dbReference type="RefSeq" id="WP_009793283.1">
    <property type="nucleotide sequence ID" value="NC_022524.1"/>
</dbReference>
<keyword evidence="3" id="KW-1185">Reference proteome</keyword>
<dbReference type="InterPro" id="IPR042099">
    <property type="entry name" value="ANL_N_sf"/>
</dbReference>
<dbReference type="GO" id="GO:0047474">
    <property type="term" value="F:long-chain fatty acid--protein ligase activity"/>
    <property type="evidence" value="ECO:0007669"/>
    <property type="project" value="InterPro"/>
</dbReference>
<name>U5LBN4_9BACI</name>
<reference evidence="2 3" key="1">
    <citation type="submission" date="2013-07" db="EMBL/GenBank/DDBJ databases">
        <title>Complete genome sequence of Bacillus infantis NRRL B-14911 that has potential to induce cardiac disease by antigenic mimicry.</title>
        <authorList>
            <person name="Massilamany C."/>
            <person name="Smith T.P.L."/>
            <person name="Loy J.D."/>
            <person name="Barletta R."/>
            <person name="Reddy J."/>
        </authorList>
    </citation>
    <scope>NUCLEOTIDE SEQUENCE [LARGE SCALE GENOMIC DNA]</scope>
    <source>
        <strain evidence="2 3">NRRL B-14911</strain>
    </source>
</reference>
<accession>U5LBN4</accession>
<dbReference type="Pfam" id="PF04443">
    <property type="entry name" value="LuxE"/>
    <property type="match status" value="1"/>
</dbReference>
<dbReference type="Proteomes" id="UP000017805">
    <property type="component" value="Chromosome"/>
</dbReference>
<dbReference type="SUPFAM" id="SSF56801">
    <property type="entry name" value="Acetyl-CoA synthetase-like"/>
    <property type="match status" value="1"/>
</dbReference>
<organism evidence="2 3">
    <name type="scientific">Bacillus infantis NRRL B-14911</name>
    <dbReference type="NCBI Taxonomy" id="1367477"/>
    <lineage>
        <taxon>Bacteria</taxon>
        <taxon>Bacillati</taxon>
        <taxon>Bacillota</taxon>
        <taxon>Bacilli</taxon>
        <taxon>Bacillales</taxon>
        <taxon>Bacillaceae</taxon>
        <taxon>Bacillus</taxon>
    </lineage>
</organism>
<evidence type="ECO:0000259" key="1">
    <source>
        <dbReference type="Pfam" id="PF04443"/>
    </source>
</evidence>
<sequence>MKKESISLIAEIKDFIEAGKDSDERFGRLALKLFSYQYENNLFYKNFCQAKRKTPFTVHTWEEIPPMPVHGFKDLTLTCEPAEEAEAVFMTSGTTNPDAKGKNFHPDLSLWDLSMKGPFKNFVLPDREKMAIFVLSPSDEYNKNSSLSRYLTNAVFYYGNEYSRFFHNGEGLDFQRAAESLGMMSERGEPVLIMGATYAYVHFFDFLKENNQSFLMHEGSRIFDTGGFKGQAKEISPEEMAEHYVRFFGIEKDLQINMYGMTELSSQIYDQNIHSRFAGKQAITDKSGPVWLKTRVLDPATFEPVKEGETGVLAHYDLANWNSCLAVLTEDLGMKTEHGFRLLGRVKGSEARGCSIAADQLLSKGGR</sequence>
<gene>
    <name evidence="2" type="ORF">N288_14775</name>
</gene>